<dbReference type="SUPFAM" id="SSF159275">
    <property type="entry name" value="PA1994-like"/>
    <property type="match status" value="1"/>
</dbReference>
<dbReference type="InterPro" id="IPR009467">
    <property type="entry name" value="Glycolipid-bd_prot_put"/>
</dbReference>
<dbReference type="RefSeq" id="WP_208495800.1">
    <property type="nucleotide sequence ID" value="NZ_JAGFNP010000004.1"/>
</dbReference>
<keyword evidence="2" id="KW-1185">Reference proteome</keyword>
<gene>
    <name evidence="1" type="ORF">J5V16_09165</name>
</gene>
<proteinExistence type="predicted"/>
<dbReference type="EMBL" id="JAGFNP010000004">
    <property type="protein sequence ID" value="MBO3732990.1"/>
    <property type="molecule type" value="Genomic_DNA"/>
</dbReference>
<dbReference type="Pfam" id="PF06475">
    <property type="entry name" value="Glycolipid_bind"/>
    <property type="match status" value="1"/>
</dbReference>
<evidence type="ECO:0000313" key="2">
    <source>
        <dbReference type="Proteomes" id="UP000681341"/>
    </source>
</evidence>
<organism evidence="1 2">
    <name type="scientific">Glycomyces niveus</name>
    <dbReference type="NCBI Taxonomy" id="2820287"/>
    <lineage>
        <taxon>Bacteria</taxon>
        <taxon>Bacillati</taxon>
        <taxon>Actinomycetota</taxon>
        <taxon>Actinomycetes</taxon>
        <taxon>Glycomycetales</taxon>
        <taxon>Glycomycetaceae</taxon>
        <taxon>Glycomyces</taxon>
    </lineage>
</organism>
<evidence type="ECO:0000313" key="1">
    <source>
        <dbReference type="EMBL" id="MBO3732990.1"/>
    </source>
</evidence>
<accession>A0ABS3U2J5</accession>
<sequence>MTDGYRASVQRPHRRIMWQALEWPGCEDLDLAFDGTGVVADGLVIARVDGEAVRMAYRVECDEHWRAREVTIGLHGETPRTFAGDGAGTWLEDGRERADLAGCIDVDIALTPFTNTLPIRRLALAEGAASDLDVVYFLPAPRLDVSRAAQRYRRTGSGYRYESGSFSADLTVDGDGLVTDYPGLWAIVDSGEPAP</sequence>
<comment type="caution">
    <text evidence="1">The sequence shown here is derived from an EMBL/GenBank/DDBJ whole genome shotgun (WGS) entry which is preliminary data.</text>
</comment>
<dbReference type="Proteomes" id="UP000681341">
    <property type="component" value="Unassembled WGS sequence"/>
</dbReference>
<protein>
    <submittedName>
        <fullName evidence="1">Glycolipid-binding domain-containing protein</fullName>
    </submittedName>
</protein>
<reference evidence="1 2" key="1">
    <citation type="submission" date="2021-03" db="EMBL/GenBank/DDBJ databases">
        <title>Glycomyces sp. nov., a novel actinomycete isolated from soil.</title>
        <authorList>
            <person name="Yang X."/>
            <person name="Xu X."/>
        </authorList>
    </citation>
    <scope>NUCLEOTIDE SEQUENCE [LARGE SCALE GENOMIC DNA]</scope>
    <source>
        <strain evidence="1 2">NEAU-S30</strain>
    </source>
</reference>
<name>A0ABS3U2J5_9ACTN</name>